<organism evidence="1 2">
    <name type="scientific">Candidatus Kaiserbacteria bacterium RIFCSPHIGHO2_01_FULL_54_36</name>
    <dbReference type="NCBI Taxonomy" id="1798482"/>
    <lineage>
        <taxon>Bacteria</taxon>
        <taxon>Candidatus Kaiseribacteriota</taxon>
    </lineage>
</organism>
<dbReference type="Proteomes" id="UP000178370">
    <property type="component" value="Unassembled WGS sequence"/>
</dbReference>
<accession>A0A1F6CP89</accession>
<proteinExistence type="predicted"/>
<dbReference type="STRING" id="1798482.A2763_00040"/>
<dbReference type="EMBL" id="MFKV01000004">
    <property type="protein sequence ID" value="OGG50983.1"/>
    <property type="molecule type" value="Genomic_DNA"/>
</dbReference>
<sequence>MEGYMIAISQLRRNAMRHIYHDGLGWMSNIGIEDSNARHWSHVVVGEEMPIPKEEFIKLAKKFYLEAEKHFVFPWHLKKIMIDGAEHYLGWIRYDGKNKHHPSWGLVAYPCADIDIES</sequence>
<comment type="caution">
    <text evidence="1">The sequence shown here is derived from an EMBL/GenBank/DDBJ whole genome shotgun (WGS) entry which is preliminary data.</text>
</comment>
<gene>
    <name evidence="1" type="ORF">A2763_00040</name>
</gene>
<dbReference type="AlphaFoldDB" id="A0A1F6CP89"/>
<evidence type="ECO:0000313" key="2">
    <source>
        <dbReference type="Proteomes" id="UP000178370"/>
    </source>
</evidence>
<name>A0A1F6CP89_9BACT</name>
<evidence type="ECO:0000313" key="1">
    <source>
        <dbReference type="EMBL" id="OGG50983.1"/>
    </source>
</evidence>
<protein>
    <submittedName>
        <fullName evidence="1">Uncharacterized protein</fullName>
    </submittedName>
</protein>
<reference evidence="1 2" key="1">
    <citation type="journal article" date="2016" name="Nat. Commun.">
        <title>Thousands of microbial genomes shed light on interconnected biogeochemical processes in an aquifer system.</title>
        <authorList>
            <person name="Anantharaman K."/>
            <person name="Brown C.T."/>
            <person name="Hug L.A."/>
            <person name="Sharon I."/>
            <person name="Castelle C.J."/>
            <person name="Probst A.J."/>
            <person name="Thomas B.C."/>
            <person name="Singh A."/>
            <person name="Wilkins M.J."/>
            <person name="Karaoz U."/>
            <person name="Brodie E.L."/>
            <person name="Williams K.H."/>
            <person name="Hubbard S.S."/>
            <person name="Banfield J.F."/>
        </authorList>
    </citation>
    <scope>NUCLEOTIDE SEQUENCE [LARGE SCALE GENOMIC DNA]</scope>
</reference>